<name>A0A1I5X2H1_9PSED</name>
<dbReference type="InterPro" id="IPR000835">
    <property type="entry name" value="HTH_MarR-typ"/>
</dbReference>
<dbReference type="PANTHER" id="PTHR33164:SF104">
    <property type="entry name" value="TRANSCRIPTIONAL REGULATORY PROTEIN"/>
    <property type="match status" value="1"/>
</dbReference>
<dbReference type="PROSITE" id="PS50995">
    <property type="entry name" value="HTH_MARR_2"/>
    <property type="match status" value="1"/>
</dbReference>
<evidence type="ECO:0000313" key="2">
    <source>
        <dbReference type="EMBL" id="SFQ26215.1"/>
    </source>
</evidence>
<proteinExistence type="predicted"/>
<dbReference type="GO" id="GO:0003700">
    <property type="term" value="F:DNA-binding transcription factor activity"/>
    <property type="evidence" value="ECO:0007669"/>
    <property type="project" value="InterPro"/>
</dbReference>
<sequence length="137" mass="15750">MDKSDYQRLAHFRHRLRRFLRNSELLCQVNGATALQYQLLLQIRGASTCDWATVGELAEHLQSKHHSVVALIDRCEIMGLVERRPGREDRRQVEVHLLPAGEELLARIAALHQEEVKLLREELSLPGWEIKPLTAAD</sequence>
<organism evidence="2 3">
    <name type="scientific">Pseudomonas borbori</name>
    <dbReference type="NCBI Taxonomy" id="289003"/>
    <lineage>
        <taxon>Bacteria</taxon>
        <taxon>Pseudomonadati</taxon>
        <taxon>Pseudomonadota</taxon>
        <taxon>Gammaproteobacteria</taxon>
        <taxon>Pseudomonadales</taxon>
        <taxon>Pseudomonadaceae</taxon>
        <taxon>Pseudomonas</taxon>
    </lineage>
</organism>
<dbReference type="EMBL" id="FOWX01000049">
    <property type="protein sequence ID" value="SFQ26215.1"/>
    <property type="molecule type" value="Genomic_DNA"/>
</dbReference>
<keyword evidence="3" id="KW-1185">Reference proteome</keyword>
<dbReference type="STRING" id="289003.SAMN05216190_1495"/>
<reference evidence="3" key="1">
    <citation type="submission" date="2016-10" db="EMBL/GenBank/DDBJ databases">
        <authorList>
            <person name="Varghese N."/>
            <person name="Submissions S."/>
        </authorList>
    </citation>
    <scope>NUCLEOTIDE SEQUENCE [LARGE SCALE GENOMIC DNA]</scope>
    <source>
        <strain evidence="3">DSM 17834</strain>
    </source>
</reference>
<dbReference type="Pfam" id="PF12802">
    <property type="entry name" value="MarR_2"/>
    <property type="match status" value="1"/>
</dbReference>
<dbReference type="InterPro" id="IPR036390">
    <property type="entry name" value="WH_DNA-bd_sf"/>
</dbReference>
<dbReference type="RefSeq" id="WP_090505751.1">
    <property type="nucleotide sequence ID" value="NZ_FOWX01000049.1"/>
</dbReference>
<dbReference type="SMART" id="SM00347">
    <property type="entry name" value="HTH_MARR"/>
    <property type="match status" value="1"/>
</dbReference>
<feature type="domain" description="HTH marR-type" evidence="1">
    <location>
        <begin position="1"/>
        <end position="137"/>
    </location>
</feature>
<dbReference type="GO" id="GO:0006950">
    <property type="term" value="P:response to stress"/>
    <property type="evidence" value="ECO:0007669"/>
    <property type="project" value="TreeGrafter"/>
</dbReference>
<dbReference type="OrthoDB" id="8594189at2"/>
<gene>
    <name evidence="2" type="ORF">SAMN05216190_1495</name>
</gene>
<accession>A0A1I5X2H1</accession>
<evidence type="ECO:0000259" key="1">
    <source>
        <dbReference type="PROSITE" id="PS50995"/>
    </source>
</evidence>
<dbReference type="Proteomes" id="UP000198784">
    <property type="component" value="Unassembled WGS sequence"/>
</dbReference>
<dbReference type="Gene3D" id="1.10.10.10">
    <property type="entry name" value="Winged helix-like DNA-binding domain superfamily/Winged helix DNA-binding domain"/>
    <property type="match status" value="1"/>
</dbReference>
<dbReference type="AlphaFoldDB" id="A0A1I5X2H1"/>
<dbReference type="InterPro" id="IPR036388">
    <property type="entry name" value="WH-like_DNA-bd_sf"/>
</dbReference>
<dbReference type="SUPFAM" id="SSF46785">
    <property type="entry name" value="Winged helix' DNA-binding domain"/>
    <property type="match status" value="1"/>
</dbReference>
<protein>
    <submittedName>
        <fullName evidence="2">Transcriptional regulator, MarR family</fullName>
    </submittedName>
</protein>
<dbReference type="PANTHER" id="PTHR33164">
    <property type="entry name" value="TRANSCRIPTIONAL REGULATOR, MARR FAMILY"/>
    <property type="match status" value="1"/>
</dbReference>
<evidence type="ECO:0000313" key="3">
    <source>
        <dbReference type="Proteomes" id="UP000198784"/>
    </source>
</evidence>
<dbReference type="InterPro" id="IPR039422">
    <property type="entry name" value="MarR/SlyA-like"/>
</dbReference>